<dbReference type="PANTHER" id="PTHR48098:SF1">
    <property type="entry name" value="DIACYLGLYCEROL ACYLTRANSFERASE_MYCOLYLTRANSFERASE AG85A"/>
    <property type="match status" value="1"/>
</dbReference>
<dbReference type="CDD" id="cd11294">
    <property type="entry name" value="E_set_Esterase_like_N"/>
    <property type="match status" value="1"/>
</dbReference>
<dbReference type="InterPro" id="IPR029058">
    <property type="entry name" value="AB_hydrolase_fold"/>
</dbReference>
<evidence type="ECO:0000313" key="1">
    <source>
        <dbReference type="EMBL" id="RDB02635.1"/>
    </source>
</evidence>
<dbReference type="PANTHER" id="PTHR48098">
    <property type="entry name" value="ENTEROCHELIN ESTERASE-RELATED"/>
    <property type="match status" value="1"/>
</dbReference>
<dbReference type="OrthoDB" id="9803578at2"/>
<organism evidence="1 2">
    <name type="scientific">Runella aurantiaca</name>
    <dbReference type="NCBI Taxonomy" id="2282308"/>
    <lineage>
        <taxon>Bacteria</taxon>
        <taxon>Pseudomonadati</taxon>
        <taxon>Bacteroidota</taxon>
        <taxon>Cytophagia</taxon>
        <taxon>Cytophagales</taxon>
        <taxon>Spirosomataceae</taxon>
        <taxon>Runella</taxon>
    </lineage>
</organism>
<reference evidence="1 2" key="1">
    <citation type="submission" date="2018-07" db="EMBL/GenBank/DDBJ databases">
        <title>Genome analysis of Runella aurantiaca.</title>
        <authorList>
            <person name="Yang X."/>
        </authorList>
    </citation>
    <scope>NUCLEOTIDE SEQUENCE [LARGE SCALE GENOMIC DNA]</scope>
    <source>
        <strain evidence="1 2">YX9</strain>
    </source>
</reference>
<evidence type="ECO:0000313" key="2">
    <source>
        <dbReference type="Proteomes" id="UP000253141"/>
    </source>
</evidence>
<sequence length="387" mass="43121">MKLKAIIRLFGLFAILAIPKIGRSQPPRGPFVVSPKVNPDKTVTFSYLAPNASTVLLGGGQFGAVDVPMTKNAEGVWSVTFGPIKPDIYPYSFKVDGVTVMDPANVNFFPNERFKGSLVEIPSDSPAIYALRNVPHGAVTYEYYPSVEGSTGTIVVYTPPGYNKETSKKYPVYYLISGTTDTEETFWKVGKTNLMLDNMIAEGIAKPMIVVMPYGNPAARIAEQKSLSKPTDIVNRDSEDAVRRAKFFETDLITNIIPYTDKNYRTLANRDNRAIGGFSRGGGQTLRAAFNNVDKFAYVCSYASYISPAEMDKNFTNITANPDKTNKDFKLLFSGIGTEDFLYKGTVEWETYLKEKKINYKSYVTDGGHTWMNVKKYLNETLPLLFK</sequence>
<proteinExistence type="predicted"/>
<dbReference type="InterPro" id="IPR014756">
    <property type="entry name" value="Ig_E-set"/>
</dbReference>
<accession>A0A369I300</accession>
<dbReference type="AlphaFoldDB" id="A0A369I300"/>
<dbReference type="GO" id="GO:0016747">
    <property type="term" value="F:acyltransferase activity, transferring groups other than amino-acyl groups"/>
    <property type="evidence" value="ECO:0007669"/>
    <property type="project" value="TreeGrafter"/>
</dbReference>
<keyword evidence="2" id="KW-1185">Reference proteome</keyword>
<comment type="caution">
    <text evidence="1">The sequence shown here is derived from an EMBL/GenBank/DDBJ whole genome shotgun (WGS) entry which is preliminary data.</text>
</comment>
<protein>
    <submittedName>
        <fullName evidence="1">Esterase</fullName>
    </submittedName>
</protein>
<dbReference type="Proteomes" id="UP000253141">
    <property type="component" value="Unassembled WGS sequence"/>
</dbReference>
<dbReference type="RefSeq" id="WP_114464297.1">
    <property type="nucleotide sequence ID" value="NZ_QPIW01000039.1"/>
</dbReference>
<dbReference type="Gene3D" id="2.60.40.10">
    <property type="entry name" value="Immunoglobulins"/>
    <property type="match status" value="1"/>
</dbReference>
<dbReference type="InterPro" id="IPR050583">
    <property type="entry name" value="Mycobacterial_A85_antigen"/>
</dbReference>
<dbReference type="SUPFAM" id="SSF81296">
    <property type="entry name" value="E set domains"/>
    <property type="match status" value="1"/>
</dbReference>
<dbReference type="SUPFAM" id="SSF53474">
    <property type="entry name" value="alpha/beta-Hydrolases"/>
    <property type="match status" value="1"/>
</dbReference>
<name>A0A369I300_9BACT</name>
<dbReference type="InterPro" id="IPR013783">
    <property type="entry name" value="Ig-like_fold"/>
</dbReference>
<dbReference type="InterPro" id="IPR000801">
    <property type="entry name" value="Esterase-like"/>
</dbReference>
<dbReference type="Pfam" id="PF00756">
    <property type="entry name" value="Esterase"/>
    <property type="match status" value="1"/>
</dbReference>
<gene>
    <name evidence="1" type="ORF">DVG78_27895</name>
</gene>
<dbReference type="Gene3D" id="3.40.50.1820">
    <property type="entry name" value="alpha/beta hydrolase"/>
    <property type="match status" value="1"/>
</dbReference>
<dbReference type="EMBL" id="QPIW01000039">
    <property type="protein sequence ID" value="RDB02635.1"/>
    <property type="molecule type" value="Genomic_DNA"/>
</dbReference>